<feature type="compositionally biased region" description="Pro residues" evidence="1">
    <location>
        <begin position="248"/>
        <end position="257"/>
    </location>
</feature>
<evidence type="ECO:0000313" key="3">
    <source>
        <dbReference type="EMBL" id="VVD29219.1"/>
    </source>
</evidence>
<feature type="region of interest" description="Disordered" evidence="1">
    <location>
        <begin position="89"/>
        <end position="132"/>
    </location>
</feature>
<dbReference type="EMBL" id="LR699553">
    <property type="protein sequence ID" value="VVD29219.1"/>
    <property type="molecule type" value="Genomic_DNA"/>
</dbReference>
<dbReference type="KEGG" id="pdio:PDMSB3_2763"/>
<sequence length="288" mass="29747">MSTDGSKDKVRGFAGLADLAPPPPPSPPPPAPPLVSNDQGREPSALNPKPGTQSVPKKTKNAGKELWIIGVVALAAILIYGANSANNVGSAPASPAPAYQPPASPPPADAPPAPPAETTPVPTPAYSPAPVVESLPPQGAGLLLNDSQISYCVAQKMRLETWRSVTQDTNSADVDRFNAQINDYNSRCSSYRYQQGAQERVAGEMENERPRIESMARAGWLATTPPAPAPAPTYIPDLSNHYDTTAPAYPPIVPTPSPSSDDSGNGNGNVDNDGNGNSGSDGGGNGNE</sequence>
<gene>
    <name evidence="3" type="ORF">PDMSB3_2763</name>
</gene>
<proteinExistence type="predicted"/>
<organism evidence="3 4">
    <name type="scientific">Paraburkholderia dioscoreae</name>
    <dbReference type="NCBI Taxonomy" id="2604047"/>
    <lineage>
        <taxon>Bacteria</taxon>
        <taxon>Pseudomonadati</taxon>
        <taxon>Pseudomonadota</taxon>
        <taxon>Betaproteobacteria</taxon>
        <taxon>Burkholderiales</taxon>
        <taxon>Burkholderiaceae</taxon>
        <taxon>Paraburkholderia</taxon>
    </lineage>
</organism>
<feature type="region of interest" description="Disordered" evidence="1">
    <location>
        <begin position="231"/>
        <end position="288"/>
    </location>
</feature>
<feature type="region of interest" description="Disordered" evidence="1">
    <location>
        <begin position="1"/>
        <end position="61"/>
    </location>
</feature>
<evidence type="ECO:0000256" key="2">
    <source>
        <dbReference type="SAM" id="Phobius"/>
    </source>
</evidence>
<protein>
    <submittedName>
        <fullName evidence="3">Uncharacterized protein</fullName>
    </submittedName>
</protein>
<accession>A0A5Q4ZB43</accession>
<name>A0A5Q4ZB43_9BURK</name>
<feature type="compositionally biased region" description="Pro residues" evidence="1">
    <location>
        <begin position="94"/>
        <end position="127"/>
    </location>
</feature>
<dbReference type="Proteomes" id="UP000325811">
    <property type="component" value="Chromosome I"/>
</dbReference>
<dbReference type="AlphaFoldDB" id="A0A5Q4ZB43"/>
<keyword evidence="2" id="KW-0812">Transmembrane</keyword>
<feature type="compositionally biased region" description="Basic and acidic residues" evidence="1">
    <location>
        <begin position="1"/>
        <end position="11"/>
    </location>
</feature>
<feature type="compositionally biased region" description="Pro residues" evidence="1">
    <location>
        <begin position="20"/>
        <end position="33"/>
    </location>
</feature>
<evidence type="ECO:0000313" key="4">
    <source>
        <dbReference type="Proteomes" id="UP000325811"/>
    </source>
</evidence>
<feature type="compositionally biased region" description="Low complexity" evidence="1">
    <location>
        <begin position="259"/>
        <end position="275"/>
    </location>
</feature>
<feature type="compositionally biased region" description="Gly residues" evidence="1">
    <location>
        <begin position="276"/>
        <end position="288"/>
    </location>
</feature>
<evidence type="ECO:0000256" key="1">
    <source>
        <dbReference type="SAM" id="MobiDB-lite"/>
    </source>
</evidence>
<keyword evidence="4" id="KW-1185">Reference proteome</keyword>
<feature type="transmembrane region" description="Helical" evidence="2">
    <location>
        <begin position="66"/>
        <end position="82"/>
    </location>
</feature>
<reference evidence="3 4" key="1">
    <citation type="submission" date="2019-08" db="EMBL/GenBank/DDBJ databases">
        <authorList>
            <person name="Herpell B J."/>
        </authorList>
    </citation>
    <scope>NUCLEOTIDE SEQUENCE [LARGE SCALE GENOMIC DNA]</scope>
    <source>
        <strain evidence="4">Msb3</strain>
    </source>
</reference>
<keyword evidence="2" id="KW-0472">Membrane</keyword>
<keyword evidence="2" id="KW-1133">Transmembrane helix</keyword>